<feature type="chain" id="PRO_5031081113" evidence="1">
    <location>
        <begin position="17"/>
        <end position="262"/>
    </location>
</feature>
<dbReference type="PANTHER" id="PTHR34700:SF4">
    <property type="entry name" value="PHAGE-LIKE ELEMENT PBSX PROTEIN XKDP"/>
    <property type="match status" value="1"/>
</dbReference>
<dbReference type="PANTHER" id="PTHR34700">
    <property type="entry name" value="POTASSIUM BINDING PROTEIN KBP"/>
    <property type="match status" value="1"/>
</dbReference>
<comment type="caution">
    <text evidence="2">The sequence shown here is derived from an EMBL/GenBank/DDBJ whole genome shotgun (WGS) entry which is preliminary data.</text>
</comment>
<feature type="signal peptide" evidence="1">
    <location>
        <begin position="1"/>
        <end position="16"/>
    </location>
</feature>
<evidence type="ECO:0000313" key="3">
    <source>
        <dbReference type="Proteomes" id="UP000531950"/>
    </source>
</evidence>
<organism evidence="2 3">
    <name type="scientific">Pseudomonas yamanorum</name>
    <dbReference type="NCBI Taxonomy" id="515393"/>
    <lineage>
        <taxon>Bacteria</taxon>
        <taxon>Pseudomonadati</taxon>
        <taxon>Pseudomonadota</taxon>
        <taxon>Gammaproteobacteria</taxon>
        <taxon>Pseudomonadales</taxon>
        <taxon>Pseudomonadaceae</taxon>
        <taxon>Pseudomonas</taxon>
    </lineage>
</organism>
<accession>A0A7Y8EJ09</accession>
<proteinExistence type="predicted"/>
<dbReference type="EMBL" id="JACARG010000045">
    <property type="protein sequence ID" value="NWE15580.1"/>
    <property type="molecule type" value="Genomic_DNA"/>
</dbReference>
<evidence type="ECO:0000256" key="1">
    <source>
        <dbReference type="SAM" id="SignalP"/>
    </source>
</evidence>
<dbReference type="InterPro" id="IPR052196">
    <property type="entry name" value="Bact_Kbp"/>
</dbReference>
<evidence type="ECO:0000313" key="2">
    <source>
        <dbReference type="EMBL" id="NWE15580.1"/>
    </source>
</evidence>
<protein>
    <submittedName>
        <fullName evidence="2">Peptidoglycan-binding protein</fullName>
    </submittedName>
</protein>
<dbReference type="RefSeq" id="WP_177079097.1">
    <property type="nucleotide sequence ID" value="NZ_JACARG010000045.1"/>
</dbReference>
<dbReference type="Proteomes" id="UP000531950">
    <property type="component" value="Unassembled WGS sequence"/>
</dbReference>
<keyword evidence="1" id="KW-0732">Signal</keyword>
<reference evidence="2 3" key="1">
    <citation type="submission" date="2020-04" db="EMBL/GenBank/DDBJ databases">
        <title>Molecular characterization of pseudomonads from Agaricus bisporus reveal novel blotch 2 pathogens in Western Europe.</title>
        <authorList>
            <person name="Taparia T."/>
            <person name="Krijger M."/>
            <person name="Haynes E."/>
            <person name="Elpinstone J.G."/>
            <person name="Noble R."/>
            <person name="Van Der Wolf J."/>
        </authorList>
    </citation>
    <scope>NUCLEOTIDE SEQUENCE [LARGE SCALE GENOMIC DNA]</scope>
    <source>
        <strain evidence="2 3">IPO3782</strain>
    </source>
</reference>
<dbReference type="AlphaFoldDB" id="A0A7Y8EJ09"/>
<name>A0A7Y8EJ09_9PSED</name>
<sequence>MRKSLLVLLLWAQVVAAQVPASFPQAGQPLALHTQQAIQRFLLHNRMLDTPQELDHAPYIVAADAGRVLGANGERVYARGALDPAVQTYGIFRRGKAYTDPESQELLGINADDIGTARFVTAGDVSTLGVQRVTQEVRPGDRLLSPQAPTDLTSLVIQWPAEAIAGRIIDVPRGVTQIGVLDAVTLNKGRRDGLMEGHLLAVVNTGETVRDRVTGAPVKIPDEPVGTLMVFRSYEKLSYGLVISASRSLAVGDFFEVPDQRQ</sequence>
<gene>
    <name evidence="2" type="ORF">HX822_21815</name>
</gene>